<evidence type="ECO:0000313" key="7">
    <source>
        <dbReference type="EMBL" id="PZF84030.1"/>
    </source>
</evidence>
<dbReference type="Pfam" id="PF01025">
    <property type="entry name" value="GrpE"/>
    <property type="match status" value="1"/>
</dbReference>
<protein>
    <recommendedName>
        <fullName evidence="3 4">Protein GrpE</fullName>
    </recommendedName>
    <alternativeName>
        <fullName evidence="3">HSP-70 cofactor</fullName>
    </alternativeName>
</protein>
<comment type="function">
    <text evidence="3 4">Participates actively in the response to hyperosmotic and heat shock by preventing the aggregation of stress-denatured proteins, in association with DnaK and GrpE. It is the nucleotide exchange factor for DnaK and may function as a thermosensor. Unfolded proteins bind initially to DnaJ; upon interaction with the DnaJ-bound protein, DnaK hydrolyzes its bound ATP, resulting in the formation of a stable complex. GrpE releases ADP from DnaK; ATP binding to DnaK triggers the release of the substrate protein, thus completing the reaction cycle. Several rounds of ATP-dependent interactions between DnaJ, DnaK and GrpE are required for fully efficient folding.</text>
</comment>
<evidence type="ECO:0000256" key="5">
    <source>
        <dbReference type="RuleBase" id="RU004478"/>
    </source>
</evidence>
<feature type="region of interest" description="Disordered" evidence="6">
    <location>
        <begin position="205"/>
        <end position="236"/>
    </location>
</feature>
<dbReference type="InterPro" id="IPR009012">
    <property type="entry name" value="GrpE_head"/>
</dbReference>
<dbReference type="CDD" id="cd00446">
    <property type="entry name" value="GrpE"/>
    <property type="match status" value="1"/>
</dbReference>
<evidence type="ECO:0000313" key="8">
    <source>
        <dbReference type="Proteomes" id="UP000248764"/>
    </source>
</evidence>
<dbReference type="GO" id="GO:0051087">
    <property type="term" value="F:protein-folding chaperone binding"/>
    <property type="evidence" value="ECO:0007669"/>
    <property type="project" value="InterPro"/>
</dbReference>
<keyword evidence="3 4" id="KW-0346">Stress response</keyword>
<comment type="caution">
    <text evidence="7">The sequence shown here is derived from an EMBL/GenBank/DDBJ whole genome shotgun (WGS) entry which is preliminary data.</text>
</comment>
<dbReference type="HAMAP" id="MF_01151">
    <property type="entry name" value="GrpE"/>
    <property type="match status" value="1"/>
</dbReference>
<comment type="subunit">
    <text evidence="3">Homodimer.</text>
</comment>
<feature type="region of interest" description="Disordered" evidence="6">
    <location>
        <begin position="1"/>
        <end position="76"/>
    </location>
</feature>
<feature type="compositionally biased region" description="Basic and acidic residues" evidence="6">
    <location>
        <begin position="15"/>
        <end position="38"/>
    </location>
</feature>
<feature type="compositionally biased region" description="Low complexity" evidence="6">
    <location>
        <begin position="42"/>
        <end position="51"/>
    </location>
</feature>
<dbReference type="EMBL" id="POTW01000019">
    <property type="protein sequence ID" value="PZF84030.1"/>
    <property type="molecule type" value="Genomic_DNA"/>
</dbReference>
<reference evidence="7 8" key="1">
    <citation type="submission" date="2018-01" db="EMBL/GenBank/DDBJ databases">
        <title>Draft genome sequence of Jiangella sp. GTF31.</title>
        <authorList>
            <person name="Sahin N."/>
            <person name="Ay H."/>
            <person name="Saygin H."/>
        </authorList>
    </citation>
    <scope>NUCLEOTIDE SEQUENCE [LARGE SCALE GENOMIC DNA]</scope>
    <source>
        <strain evidence="7 8">GTF31</strain>
    </source>
</reference>
<dbReference type="GO" id="GO:0005737">
    <property type="term" value="C:cytoplasm"/>
    <property type="evidence" value="ECO:0007669"/>
    <property type="project" value="UniProtKB-SubCell"/>
</dbReference>
<keyword evidence="3" id="KW-0963">Cytoplasm</keyword>
<dbReference type="GO" id="GO:0042803">
    <property type="term" value="F:protein homodimerization activity"/>
    <property type="evidence" value="ECO:0007669"/>
    <property type="project" value="InterPro"/>
</dbReference>
<dbReference type="PANTHER" id="PTHR21237:SF23">
    <property type="entry name" value="GRPE PROTEIN HOMOLOG, MITOCHONDRIAL"/>
    <property type="match status" value="1"/>
</dbReference>
<accession>A0A2W2BFE4</accession>
<sequence length="236" mass="25019">MTDAQRPEGPGEGAEELKPVIRDRRRIDPETGERRAADDAGTDAGATAPASGGPGPAAGPAAGAGAEELAAAKAEAAERLDDLRRLQAEYVNYRRRVERDREANREAAKAEVLAELLGVLDDIGRAREHGDLTGAFRSVGEALEAVTAKAGLVRYGEPGDAFDPMIHEALMHGYADDVDVPTATQILQPGYRIGERIIRPARVAVAEPTEKLPEPVESPATDDAAENAAENKDDQN</sequence>
<dbReference type="InterPro" id="IPR000740">
    <property type="entry name" value="GrpE"/>
</dbReference>
<evidence type="ECO:0000256" key="6">
    <source>
        <dbReference type="SAM" id="MobiDB-lite"/>
    </source>
</evidence>
<dbReference type="GO" id="GO:0006457">
    <property type="term" value="P:protein folding"/>
    <property type="evidence" value="ECO:0007669"/>
    <property type="project" value="InterPro"/>
</dbReference>
<dbReference type="GO" id="GO:0051082">
    <property type="term" value="F:unfolded protein binding"/>
    <property type="evidence" value="ECO:0007669"/>
    <property type="project" value="TreeGrafter"/>
</dbReference>
<name>A0A2W2BFE4_9ACTN</name>
<evidence type="ECO:0000256" key="3">
    <source>
        <dbReference type="HAMAP-Rule" id="MF_01151"/>
    </source>
</evidence>
<feature type="compositionally biased region" description="Low complexity" evidence="6">
    <location>
        <begin position="58"/>
        <end position="74"/>
    </location>
</feature>
<dbReference type="RefSeq" id="WP_111254574.1">
    <property type="nucleotide sequence ID" value="NZ_POTW01000019.1"/>
</dbReference>
<dbReference type="PROSITE" id="PS01071">
    <property type="entry name" value="GRPE"/>
    <property type="match status" value="1"/>
</dbReference>
<dbReference type="Proteomes" id="UP000248764">
    <property type="component" value="Unassembled WGS sequence"/>
</dbReference>
<dbReference type="PRINTS" id="PR00773">
    <property type="entry name" value="GRPEPROTEIN"/>
</dbReference>
<dbReference type="InterPro" id="IPR013805">
    <property type="entry name" value="GrpE_CC"/>
</dbReference>
<gene>
    <name evidence="3 7" type="primary">grpE</name>
    <name evidence="7" type="ORF">C1I92_10310</name>
</gene>
<dbReference type="SUPFAM" id="SSF58014">
    <property type="entry name" value="Coiled-coil domain of nucleotide exchange factor GrpE"/>
    <property type="match status" value="1"/>
</dbReference>
<dbReference type="AlphaFoldDB" id="A0A2W2BFE4"/>
<comment type="similarity">
    <text evidence="1 3 5">Belongs to the GrpE family.</text>
</comment>
<organism evidence="7 8">
    <name type="scientific">Jiangella anatolica</name>
    <dbReference type="NCBI Taxonomy" id="2670374"/>
    <lineage>
        <taxon>Bacteria</taxon>
        <taxon>Bacillati</taxon>
        <taxon>Actinomycetota</taxon>
        <taxon>Actinomycetes</taxon>
        <taxon>Jiangellales</taxon>
        <taxon>Jiangellaceae</taxon>
        <taxon>Jiangella</taxon>
    </lineage>
</organism>
<evidence type="ECO:0000256" key="2">
    <source>
        <dbReference type="ARBA" id="ARBA00023186"/>
    </source>
</evidence>
<dbReference type="GO" id="GO:0000774">
    <property type="term" value="F:adenyl-nucleotide exchange factor activity"/>
    <property type="evidence" value="ECO:0007669"/>
    <property type="project" value="InterPro"/>
</dbReference>
<keyword evidence="8" id="KW-1185">Reference proteome</keyword>
<evidence type="ECO:0000256" key="1">
    <source>
        <dbReference type="ARBA" id="ARBA00009054"/>
    </source>
</evidence>
<keyword evidence="2 3" id="KW-0143">Chaperone</keyword>
<dbReference type="PANTHER" id="PTHR21237">
    <property type="entry name" value="GRPE PROTEIN"/>
    <property type="match status" value="1"/>
</dbReference>
<evidence type="ECO:0000256" key="4">
    <source>
        <dbReference type="RuleBase" id="RU000639"/>
    </source>
</evidence>
<dbReference type="Gene3D" id="3.90.20.20">
    <property type="match status" value="1"/>
</dbReference>
<dbReference type="SUPFAM" id="SSF51064">
    <property type="entry name" value="Head domain of nucleotide exchange factor GrpE"/>
    <property type="match status" value="1"/>
</dbReference>
<dbReference type="Gene3D" id="2.30.22.10">
    <property type="entry name" value="Head domain of nucleotide exchange factor GrpE"/>
    <property type="match status" value="1"/>
</dbReference>
<comment type="subcellular location">
    <subcellularLocation>
        <location evidence="3">Cytoplasm</location>
    </subcellularLocation>
</comment>
<proteinExistence type="inferred from homology"/>